<accession>A0A812ML68</accession>
<evidence type="ECO:0000313" key="2">
    <source>
        <dbReference type="EMBL" id="CAE7265889.1"/>
    </source>
</evidence>
<dbReference type="Proteomes" id="UP000601435">
    <property type="component" value="Unassembled WGS sequence"/>
</dbReference>
<organism evidence="2 3">
    <name type="scientific">Symbiodinium necroappetens</name>
    <dbReference type="NCBI Taxonomy" id="1628268"/>
    <lineage>
        <taxon>Eukaryota</taxon>
        <taxon>Sar</taxon>
        <taxon>Alveolata</taxon>
        <taxon>Dinophyceae</taxon>
        <taxon>Suessiales</taxon>
        <taxon>Symbiodiniaceae</taxon>
        <taxon>Symbiodinium</taxon>
    </lineage>
</organism>
<feature type="domain" description="Coenzyme Q-binding protein COQ10 START" evidence="1">
    <location>
        <begin position="182"/>
        <end position="336"/>
    </location>
</feature>
<protein>
    <recommendedName>
        <fullName evidence="1">Coenzyme Q-binding protein COQ10 START domain-containing protein</fullName>
    </recommendedName>
</protein>
<sequence>MERVLQEVAEMENLEQRFSVNDQAINELVDALLEEPEVQAILVPDLVEAEVYRYALHRILCIAQFMLSQLQIRLFGTQVRLGLYADHSQAPGADKKAEDGLPLIAVREKDVQSVLARIEDEQLRIERELGLRRGDVHLRRSSLDGPALLTHVDLGETEDVHEFTTMAAQDRLSRSLAIQRNVSVPIEIAFQMVSDVNAYPQWMPFCTSAFVTSKEEAEGPGGSSSAKLKCDVGFGLDTGTALGAVGDTIKYQVSLLPPTSDSAAITQVYHQEPGDVRRVARVVADTVDGFRYGRRLVYDWRFIEFARGHTDVRLDMFFQARNFFFLPIWDSMQASITSVMMREFQKRAVQLQSSRTSPPSGQRRHR</sequence>
<keyword evidence="3" id="KW-1185">Reference proteome</keyword>
<dbReference type="Pfam" id="PF03364">
    <property type="entry name" value="Polyketide_cyc"/>
    <property type="match status" value="1"/>
</dbReference>
<dbReference type="SUPFAM" id="SSF55961">
    <property type="entry name" value="Bet v1-like"/>
    <property type="match status" value="1"/>
</dbReference>
<dbReference type="EMBL" id="CAJNJA010011043">
    <property type="protein sequence ID" value="CAE7265889.1"/>
    <property type="molecule type" value="Genomic_DNA"/>
</dbReference>
<name>A0A812ML68_9DINO</name>
<dbReference type="OrthoDB" id="292693at2759"/>
<dbReference type="AlphaFoldDB" id="A0A812ML68"/>
<evidence type="ECO:0000259" key="1">
    <source>
        <dbReference type="Pfam" id="PF03364"/>
    </source>
</evidence>
<comment type="caution">
    <text evidence="2">The sequence shown here is derived from an EMBL/GenBank/DDBJ whole genome shotgun (WGS) entry which is preliminary data.</text>
</comment>
<dbReference type="Gene3D" id="3.30.530.20">
    <property type="match status" value="1"/>
</dbReference>
<reference evidence="2" key="1">
    <citation type="submission" date="2021-02" db="EMBL/GenBank/DDBJ databases">
        <authorList>
            <person name="Dougan E. K."/>
            <person name="Rhodes N."/>
            <person name="Thang M."/>
            <person name="Chan C."/>
        </authorList>
    </citation>
    <scope>NUCLEOTIDE SEQUENCE</scope>
</reference>
<proteinExistence type="predicted"/>
<gene>
    <name evidence="2" type="ORF">SNEC2469_LOCUS6245</name>
</gene>
<evidence type="ECO:0000313" key="3">
    <source>
        <dbReference type="Proteomes" id="UP000601435"/>
    </source>
</evidence>
<dbReference type="InterPro" id="IPR023393">
    <property type="entry name" value="START-like_dom_sf"/>
</dbReference>
<dbReference type="InterPro" id="IPR005031">
    <property type="entry name" value="COQ10_START"/>
</dbReference>